<evidence type="ECO:0000313" key="1">
    <source>
        <dbReference type="EMBL" id="GAI41770.1"/>
    </source>
</evidence>
<dbReference type="AlphaFoldDB" id="X1PRP2"/>
<accession>X1PRP2</accession>
<gene>
    <name evidence="1" type="ORF">S06H3_50250</name>
</gene>
<dbReference type="EMBL" id="BARV01031802">
    <property type="protein sequence ID" value="GAI41770.1"/>
    <property type="molecule type" value="Genomic_DNA"/>
</dbReference>
<feature type="non-terminal residue" evidence="1">
    <location>
        <position position="46"/>
    </location>
</feature>
<organism evidence="1">
    <name type="scientific">marine sediment metagenome</name>
    <dbReference type="NCBI Taxonomy" id="412755"/>
    <lineage>
        <taxon>unclassified sequences</taxon>
        <taxon>metagenomes</taxon>
        <taxon>ecological metagenomes</taxon>
    </lineage>
</organism>
<proteinExistence type="predicted"/>
<sequence length="46" mass="5214">MSLQPPKALQKKYRGCGLVEKILESEKASRLVDKELGKAIERFVIL</sequence>
<name>X1PRP2_9ZZZZ</name>
<reference evidence="1" key="1">
    <citation type="journal article" date="2014" name="Front. Microbiol.">
        <title>High frequency of phylogenetically diverse reductive dehalogenase-homologous genes in deep subseafloor sedimentary metagenomes.</title>
        <authorList>
            <person name="Kawai M."/>
            <person name="Futagami T."/>
            <person name="Toyoda A."/>
            <person name="Takaki Y."/>
            <person name="Nishi S."/>
            <person name="Hori S."/>
            <person name="Arai W."/>
            <person name="Tsubouchi T."/>
            <person name="Morono Y."/>
            <person name="Uchiyama I."/>
            <person name="Ito T."/>
            <person name="Fujiyama A."/>
            <person name="Inagaki F."/>
            <person name="Takami H."/>
        </authorList>
    </citation>
    <scope>NUCLEOTIDE SEQUENCE</scope>
    <source>
        <strain evidence="1">Expedition CK06-06</strain>
    </source>
</reference>
<comment type="caution">
    <text evidence="1">The sequence shown here is derived from an EMBL/GenBank/DDBJ whole genome shotgun (WGS) entry which is preliminary data.</text>
</comment>
<protein>
    <submittedName>
        <fullName evidence="1">Uncharacterized protein</fullName>
    </submittedName>
</protein>